<keyword evidence="3 6" id="KW-0720">Serine protease</keyword>
<evidence type="ECO:0000313" key="10">
    <source>
        <dbReference type="Proteomes" id="UP001152799"/>
    </source>
</evidence>
<dbReference type="PRINTS" id="PR00722">
    <property type="entry name" value="CHYMOTRYPSIN"/>
</dbReference>
<dbReference type="PROSITE" id="PS50240">
    <property type="entry name" value="TRYPSIN_DOM"/>
    <property type="match status" value="1"/>
</dbReference>
<dbReference type="PROSITE" id="PS00134">
    <property type="entry name" value="TRYPSIN_HIS"/>
    <property type="match status" value="1"/>
</dbReference>
<evidence type="ECO:0000256" key="6">
    <source>
        <dbReference type="RuleBase" id="RU363034"/>
    </source>
</evidence>
<dbReference type="InterPro" id="IPR001314">
    <property type="entry name" value="Peptidase_S1A"/>
</dbReference>
<dbReference type="PANTHER" id="PTHR24276">
    <property type="entry name" value="POLYSERASE-RELATED"/>
    <property type="match status" value="1"/>
</dbReference>
<evidence type="ECO:0000256" key="1">
    <source>
        <dbReference type="ARBA" id="ARBA00022670"/>
    </source>
</evidence>
<dbReference type="PROSITE" id="PS00135">
    <property type="entry name" value="TRYPSIN_SER"/>
    <property type="match status" value="1"/>
</dbReference>
<proteinExistence type="inferred from homology"/>
<keyword evidence="4" id="KW-1015">Disulfide bond</keyword>
<keyword evidence="2 6" id="KW-0378">Hydrolase</keyword>
<dbReference type="SMART" id="SM00020">
    <property type="entry name" value="Tryp_SPc"/>
    <property type="match status" value="1"/>
</dbReference>
<dbReference type="InterPro" id="IPR043504">
    <property type="entry name" value="Peptidase_S1_PA_chymotrypsin"/>
</dbReference>
<feature type="signal peptide" evidence="7">
    <location>
        <begin position="1"/>
        <end position="18"/>
    </location>
</feature>
<dbReference type="Pfam" id="PF00089">
    <property type="entry name" value="Trypsin"/>
    <property type="match status" value="1"/>
</dbReference>
<dbReference type="Proteomes" id="UP001152799">
    <property type="component" value="Chromosome 4"/>
</dbReference>
<evidence type="ECO:0000256" key="5">
    <source>
        <dbReference type="ARBA" id="ARBA00024195"/>
    </source>
</evidence>
<name>A0A9N9MR55_9CUCU</name>
<evidence type="ECO:0000256" key="7">
    <source>
        <dbReference type="SAM" id="SignalP"/>
    </source>
</evidence>
<sequence>MCSIIAFIVFGLFLGTNAYPLERIVGGGNVSIEDFPYQLSVRLHDSHICGGALIAAGYGLSAAHCFKTTALYSVRAGSDFKDSGGTITNITKIYVHPERSFYDYDIAILVFQNPLTFSSTIQPVKLPTNNVILAPGIRGTISGFGDTYNLQNKGSKVLRAAQVSVIDSEWCENQYQAFQISVTEMVFCAGAEMGKITDSCHGDSGGPFVIDNVLYGLVSYGLDCGEPQYPGVYTNVAALREFIWLNTGI</sequence>
<comment type="similarity">
    <text evidence="5">Belongs to the peptidase S1 family. CLIP subfamily.</text>
</comment>
<evidence type="ECO:0000256" key="2">
    <source>
        <dbReference type="ARBA" id="ARBA00022801"/>
    </source>
</evidence>
<gene>
    <name evidence="9" type="ORF">CEUTPL_LOCUS8558</name>
</gene>
<dbReference type="InterPro" id="IPR033116">
    <property type="entry name" value="TRYPSIN_SER"/>
</dbReference>
<dbReference type="Gene3D" id="2.40.10.10">
    <property type="entry name" value="Trypsin-like serine proteases"/>
    <property type="match status" value="1"/>
</dbReference>
<dbReference type="FunFam" id="2.40.10.10:FF:000068">
    <property type="entry name" value="transmembrane protease serine 2"/>
    <property type="match status" value="1"/>
</dbReference>
<dbReference type="CDD" id="cd00190">
    <property type="entry name" value="Tryp_SPc"/>
    <property type="match status" value="1"/>
</dbReference>
<organism evidence="9 10">
    <name type="scientific">Ceutorhynchus assimilis</name>
    <name type="common">cabbage seed weevil</name>
    <dbReference type="NCBI Taxonomy" id="467358"/>
    <lineage>
        <taxon>Eukaryota</taxon>
        <taxon>Metazoa</taxon>
        <taxon>Ecdysozoa</taxon>
        <taxon>Arthropoda</taxon>
        <taxon>Hexapoda</taxon>
        <taxon>Insecta</taxon>
        <taxon>Pterygota</taxon>
        <taxon>Neoptera</taxon>
        <taxon>Endopterygota</taxon>
        <taxon>Coleoptera</taxon>
        <taxon>Polyphaga</taxon>
        <taxon>Cucujiformia</taxon>
        <taxon>Curculionidae</taxon>
        <taxon>Ceutorhynchinae</taxon>
        <taxon>Ceutorhynchus</taxon>
    </lineage>
</organism>
<dbReference type="GO" id="GO:0006508">
    <property type="term" value="P:proteolysis"/>
    <property type="evidence" value="ECO:0007669"/>
    <property type="project" value="UniProtKB-KW"/>
</dbReference>
<evidence type="ECO:0000256" key="4">
    <source>
        <dbReference type="ARBA" id="ARBA00023157"/>
    </source>
</evidence>
<dbReference type="InterPro" id="IPR018114">
    <property type="entry name" value="TRYPSIN_HIS"/>
</dbReference>
<dbReference type="OrthoDB" id="10059102at2759"/>
<keyword evidence="7" id="KW-0732">Signal</keyword>
<feature type="chain" id="PRO_5040310401" description="Peptidase S1 domain-containing protein" evidence="7">
    <location>
        <begin position="19"/>
        <end position="249"/>
    </location>
</feature>
<evidence type="ECO:0000313" key="9">
    <source>
        <dbReference type="EMBL" id="CAG9768006.1"/>
    </source>
</evidence>
<accession>A0A9N9MR55</accession>
<evidence type="ECO:0000259" key="8">
    <source>
        <dbReference type="PROSITE" id="PS50240"/>
    </source>
</evidence>
<dbReference type="GO" id="GO:0004252">
    <property type="term" value="F:serine-type endopeptidase activity"/>
    <property type="evidence" value="ECO:0007669"/>
    <property type="project" value="InterPro"/>
</dbReference>
<dbReference type="SUPFAM" id="SSF50494">
    <property type="entry name" value="Trypsin-like serine proteases"/>
    <property type="match status" value="1"/>
</dbReference>
<dbReference type="FunFam" id="2.40.10.10:FF:000002">
    <property type="entry name" value="Transmembrane protease serine"/>
    <property type="match status" value="1"/>
</dbReference>
<dbReference type="AlphaFoldDB" id="A0A9N9MR55"/>
<evidence type="ECO:0000256" key="3">
    <source>
        <dbReference type="ARBA" id="ARBA00022825"/>
    </source>
</evidence>
<dbReference type="InterPro" id="IPR001254">
    <property type="entry name" value="Trypsin_dom"/>
</dbReference>
<dbReference type="PANTHER" id="PTHR24276:SF91">
    <property type="entry name" value="AT26814P-RELATED"/>
    <property type="match status" value="1"/>
</dbReference>
<protein>
    <recommendedName>
        <fullName evidence="8">Peptidase S1 domain-containing protein</fullName>
    </recommendedName>
</protein>
<keyword evidence="10" id="KW-1185">Reference proteome</keyword>
<keyword evidence="1 6" id="KW-0645">Protease</keyword>
<dbReference type="InterPro" id="IPR009003">
    <property type="entry name" value="Peptidase_S1_PA"/>
</dbReference>
<feature type="domain" description="Peptidase S1" evidence="8">
    <location>
        <begin position="24"/>
        <end position="249"/>
    </location>
</feature>
<reference evidence="9" key="1">
    <citation type="submission" date="2022-01" db="EMBL/GenBank/DDBJ databases">
        <authorList>
            <person name="King R."/>
        </authorList>
    </citation>
    <scope>NUCLEOTIDE SEQUENCE</scope>
</reference>
<dbReference type="EMBL" id="OU892280">
    <property type="protein sequence ID" value="CAG9768006.1"/>
    <property type="molecule type" value="Genomic_DNA"/>
</dbReference>
<dbReference type="InterPro" id="IPR050430">
    <property type="entry name" value="Peptidase_S1"/>
</dbReference>